<keyword evidence="2" id="KW-0808">Transferase</keyword>
<evidence type="ECO:0000256" key="1">
    <source>
        <dbReference type="ARBA" id="ARBA00001938"/>
    </source>
</evidence>
<protein>
    <recommendedName>
        <fullName evidence="4">2-oxoacid dehydrogenase acyltransferase catalytic domain-containing protein</fullName>
    </recommendedName>
</protein>
<dbReference type="InterPro" id="IPR050743">
    <property type="entry name" value="2-oxoacid_DH_E2_comp"/>
</dbReference>
<comment type="cofactor">
    <cofactor evidence="1">
        <name>(R)-lipoate</name>
        <dbReference type="ChEBI" id="CHEBI:83088"/>
    </cofactor>
</comment>
<evidence type="ECO:0000313" key="6">
    <source>
        <dbReference type="EMBL" id="RCA11565.1"/>
    </source>
</evidence>
<dbReference type="AlphaFoldDB" id="A0A367CDV5"/>
<dbReference type="PANTHER" id="PTHR43178">
    <property type="entry name" value="DIHYDROLIPOAMIDE ACETYLTRANSFERASE COMPONENT OF PYRUVATE DEHYDROGENASE COMPLEX"/>
    <property type="match status" value="1"/>
</dbReference>
<organism evidence="5 7">
    <name type="scientific">Enterococcus durans</name>
    <dbReference type="NCBI Taxonomy" id="53345"/>
    <lineage>
        <taxon>Bacteria</taxon>
        <taxon>Bacillati</taxon>
        <taxon>Bacillota</taxon>
        <taxon>Bacilli</taxon>
        <taxon>Lactobacillales</taxon>
        <taxon>Enterococcaceae</taxon>
        <taxon>Enterococcus</taxon>
    </lineage>
</organism>
<dbReference type="SUPFAM" id="SSF52777">
    <property type="entry name" value="CoA-dependent acyltransferases"/>
    <property type="match status" value="1"/>
</dbReference>
<dbReference type="InterPro" id="IPR023213">
    <property type="entry name" value="CAT-like_dom_sf"/>
</dbReference>
<name>A0A367CDV5_9ENTE</name>
<dbReference type="Proteomes" id="UP000252797">
    <property type="component" value="Unassembled WGS sequence"/>
</dbReference>
<evidence type="ECO:0000256" key="2">
    <source>
        <dbReference type="ARBA" id="ARBA00022679"/>
    </source>
</evidence>
<dbReference type="GO" id="GO:0031405">
    <property type="term" value="F:lipoic acid binding"/>
    <property type="evidence" value="ECO:0007669"/>
    <property type="project" value="TreeGrafter"/>
</dbReference>
<dbReference type="RefSeq" id="WP_081134444.1">
    <property type="nucleotide sequence ID" value="NZ_CAXUDG010000032.1"/>
</dbReference>
<dbReference type="GO" id="GO:0005737">
    <property type="term" value="C:cytoplasm"/>
    <property type="evidence" value="ECO:0007669"/>
    <property type="project" value="TreeGrafter"/>
</dbReference>
<dbReference type="GeneID" id="56743624"/>
<dbReference type="Gene3D" id="3.30.559.10">
    <property type="entry name" value="Chloramphenicol acetyltransferase-like domain"/>
    <property type="match status" value="1"/>
</dbReference>
<evidence type="ECO:0000259" key="4">
    <source>
        <dbReference type="Pfam" id="PF00198"/>
    </source>
</evidence>
<gene>
    <name evidence="5" type="ORF">EA71_00980</name>
    <name evidence="6" type="ORF">EA71_02330</name>
</gene>
<accession>A0A367CDV5</accession>
<reference evidence="5 7" key="1">
    <citation type="submission" date="2015-06" db="EMBL/GenBank/DDBJ databases">
        <title>The Genome Sequence of Enterococcus durans 4EA1.</title>
        <authorList>
            <consortium name="The Broad Institute Genomics Platform"/>
            <consortium name="The Broad Institute Genome Sequencing Center for Infectious Disease"/>
            <person name="Earl A.M."/>
            <person name="Van Tyne D."/>
            <person name="Lebreton F."/>
            <person name="Saavedra J.T."/>
            <person name="Gilmore M.S."/>
            <person name="Manson Mcguire A."/>
            <person name="Clock S."/>
            <person name="Crupain M."/>
            <person name="Rangan U."/>
            <person name="Young S."/>
            <person name="Abouelleil A."/>
            <person name="Cao P."/>
            <person name="Chapman S.B."/>
            <person name="Griggs A."/>
            <person name="Priest M."/>
            <person name="Shea T."/>
            <person name="Wortman J."/>
            <person name="Nusbaum C."/>
            <person name="Birren B."/>
        </authorList>
    </citation>
    <scope>NUCLEOTIDE SEQUENCE [LARGE SCALE GENOMIC DNA]</scope>
    <source>
        <strain evidence="5 7">4EA1</strain>
    </source>
</reference>
<dbReference type="GO" id="GO:0016407">
    <property type="term" value="F:acetyltransferase activity"/>
    <property type="evidence" value="ECO:0007669"/>
    <property type="project" value="TreeGrafter"/>
</dbReference>
<feature type="domain" description="2-oxoacid dehydrogenase acyltransferase catalytic" evidence="4">
    <location>
        <begin position="14"/>
        <end position="145"/>
    </location>
</feature>
<dbReference type="Pfam" id="PF00198">
    <property type="entry name" value="2-oxoacid_dh"/>
    <property type="match status" value="2"/>
</dbReference>
<keyword evidence="3" id="KW-0012">Acyltransferase</keyword>
<evidence type="ECO:0000313" key="7">
    <source>
        <dbReference type="Proteomes" id="UP000252797"/>
    </source>
</evidence>
<evidence type="ECO:0000256" key="3">
    <source>
        <dbReference type="ARBA" id="ARBA00023315"/>
    </source>
</evidence>
<evidence type="ECO:0000313" key="5">
    <source>
        <dbReference type="EMBL" id="RCA10230.1"/>
    </source>
</evidence>
<dbReference type="EMBL" id="LEPB01000004">
    <property type="protein sequence ID" value="RCA11565.1"/>
    <property type="molecule type" value="Genomic_DNA"/>
</dbReference>
<feature type="domain" description="2-oxoacid dehydrogenase acyltransferase catalytic" evidence="4">
    <location>
        <begin position="162"/>
        <end position="258"/>
    </location>
</feature>
<sequence length="266" mass="29798">MINSDTTDHHEVFDSQRKMVAHMTSKSWKEVPHVSYVYQPDITDFYTEYRKIAKKDKITINTIMLKVITEGLLAAPALNAHLEYDDETKEGQIQYNKDIHISIPWQMPNGTMFPLAIHRVNELSLTEIAESIARLGEKVEKTDLKELVGMLATGTPDSSNNDGLTIEDIKGGTVTVSNIGSLYKEQKGHFSLLEIIPPEVFVVGIGAIQESAGVYSDKNGNKQIGIRKVLPMTLVFDHRAVDFSALVPFLKKLDEIFALPSVINEW</sequence>
<dbReference type="InterPro" id="IPR001078">
    <property type="entry name" value="2-oxoacid_DH_actylTfrase"/>
</dbReference>
<dbReference type="EMBL" id="LEPB01000004">
    <property type="protein sequence ID" value="RCA10230.1"/>
    <property type="molecule type" value="Genomic_DNA"/>
</dbReference>
<proteinExistence type="predicted"/>
<comment type="caution">
    <text evidence="5">The sequence shown here is derived from an EMBL/GenBank/DDBJ whole genome shotgun (WGS) entry which is preliminary data.</text>
</comment>
<dbReference type="PANTHER" id="PTHR43178:SF5">
    <property type="entry name" value="LIPOAMIDE ACYLTRANSFERASE COMPONENT OF BRANCHED-CHAIN ALPHA-KETO ACID DEHYDROGENASE COMPLEX, MITOCHONDRIAL"/>
    <property type="match status" value="1"/>
</dbReference>